<dbReference type="EMBL" id="ML211669">
    <property type="protein sequence ID" value="TFK81011.1"/>
    <property type="molecule type" value="Genomic_DNA"/>
</dbReference>
<evidence type="ECO:0000256" key="1">
    <source>
        <dbReference type="SAM" id="MobiDB-lite"/>
    </source>
</evidence>
<proteinExistence type="predicted"/>
<dbReference type="InParanoid" id="A0A5C3NUP8"/>
<evidence type="ECO:0000313" key="3">
    <source>
        <dbReference type="Proteomes" id="UP000308197"/>
    </source>
</evidence>
<dbReference type="Proteomes" id="UP000308197">
    <property type="component" value="Unassembled WGS sequence"/>
</dbReference>
<organism evidence="2 3">
    <name type="scientific">Polyporus arcularius HHB13444</name>
    <dbReference type="NCBI Taxonomy" id="1314778"/>
    <lineage>
        <taxon>Eukaryota</taxon>
        <taxon>Fungi</taxon>
        <taxon>Dikarya</taxon>
        <taxon>Basidiomycota</taxon>
        <taxon>Agaricomycotina</taxon>
        <taxon>Agaricomycetes</taxon>
        <taxon>Polyporales</taxon>
        <taxon>Polyporaceae</taxon>
        <taxon>Polyporus</taxon>
    </lineage>
</organism>
<keyword evidence="3" id="KW-1185">Reference proteome</keyword>
<dbReference type="AlphaFoldDB" id="A0A5C3NUP8"/>
<feature type="region of interest" description="Disordered" evidence="1">
    <location>
        <begin position="115"/>
        <end position="137"/>
    </location>
</feature>
<evidence type="ECO:0000313" key="2">
    <source>
        <dbReference type="EMBL" id="TFK81011.1"/>
    </source>
</evidence>
<sequence>MSHDRTLDGMVVRHCLLDLWLLLGELERALKLSHTRTRTRTDLEPSLRCSLAPTPSNSVWASRVLASLEPDRREWEKRLVGRVYPSLGGRFRHSTDLDPCQCVCRSIHIRPRPRNRIRGMPVPYTKGSRPRPQGLIPTDSDARNTLALALENHGSSSLRA</sequence>
<reference evidence="2 3" key="1">
    <citation type="journal article" date="2019" name="Nat. Ecol. Evol.">
        <title>Megaphylogeny resolves global patterns of mushroom evolution.</title>
        <authorList>
            <person name="Varga T."/>
            <person name="Krizsan K."/>
            <person name="Foldi C."/>
            <person name="Dima B."/>
            <person name="Sanchez-Garcia M."/>
            <person name="Sanchez-Ramirez S."/>
            <person name="Szollosi G.J."/>
            <person name="Szarkandi J.G."/>
            <person name="Papp V."/>
            <person name="Albert L."/>
            <person name="Andreopoulos W."/>
            <person name="Angelini C."/>
            <person name="Antonin V."/>
            <person name="Barry K.W."/>
            <person name="Bougher N.L."/>
            <person name="Buchanan P."/>
            <person name="Buyck B."/>
            <person name="Bense V."/>
            <person name="Catcheside P."/>
            <person name="Chovatia M."/>
            <person name="Cooper J."/>
            <person name="Damon W."/>
            <person name="Desjardin D."/>
            <person name="Finy P."/>
            <person name="Geml J."/>
            <person name="Haridas S."/>
            <person name="Hughes K."/>
            <person name="Justo A."/>
            <person name="Karasinski D."/>
            <person name="Kautmanova I."/>
            <person name="Kiss B."/>
            <person name="Kocsube S."/>
            <person name="Kotiranta H."/>
            <person name="LaButti K.M."/>
            <person name="Lechner B.E."/>
            <person name="Liimatainen K."/>
            <person name="Lipzen A."/>
            <person name="Lukacs Z."/>
            <person name="Mihaltcheva S."/>
            <person name="Morgado L.N."/>
            <person name="Niskanen T."/>
            <person name="Noordeloos M.E."/>
            <person name="Ohm R.A."/>
            <person name="Ortiz-Santana B."/>
            <person name="Ovrebo C."/>
            <person name="Racz N."/>
            <person name="Riley R."/>
            <person name="Savchenko A."/>
            <person name="Shiryaev A."/>
            <person name="Soop K."/>
            <person name="Spirin V."/>
            <person name="Szebenyi C."/>
            <person name="Tomsovsky M."/>
            <person name="Tulloss R.E."/>
            <person name="Uehling J."/>
            <person name="Grigoriev I.V."/>
            <person name="Vagvolgyi C."/>
            <person name="Papp T."/>
            <person name="Martin F.M."/>
            <person name="Miettinen O."/>
            <person name="Hibbett D.S."/>
            <person name="Nagy L.G."/>
        </authorList>
    </citation>
    <scope>NUCLEOTIDE SEQUENCE [LARGE SCALE GENOMIC DNA]</scope>
    <source>
        <strain evidence="2 3">HHB13444</strain>
    </source>
</reference>
<gene>
    <name evidence="2" type="ORF">K466DRAFT_357745</name>
</gene>
<protein>
    <submittedName>
        <fullName evidence="2">Uncharacterized protein</fullName>
    </submittedName>
</protein>
<accession>A0A5C3NUP8</accession>
<name>A0A5C3NUP8_9APHY</name>